<dbReference type="GO" id="GO:0061499">
    <property type="term" value="C:outer plaque of mitotic spindle pole body"/>
    <property type="evidence" value="ECO:0007669"/>
    <property type="project" value="TreeGrafter"/>
</dbReference>
<dbReference type="Gene3D" id="3.80.10.10">
    <property type="entry name" value="Ribonuclease Inhibitor"/>
    <property type="match status" value="3"/>
</dbReference>
<protein>
    <submittedName>
        <fullName evidence="4">Uncharacterized protein</fullName>
    </submittedName>
</protein>
<dbReference type="OrthoDB" id="7451790at2759"/>
<evidence type="ECO:0000256" key="3">
    <source>
        <dbReference type="SAM" id="MobiDB-lite"/>
    </source>
</evidence>
<dbReference type="InterPro" id="IPR025875">
    <property type="entry name" value="Leu-rich_rpt_4"/>
</dbReference>
<evidence type="ECO:0000256" key="1">
    <source>
        <dbReference type="ARBA" id="ARBA00022614"/>
    </source>
</evidence>
<dbReference type="InterPro" id="IPR052574">
    <property type="entry name" value="CDIRP"/>
</dbReference>
<feature type="region of interest" description="Disordered" evidence="3">
    <location>
        <begin position="605"/>
        <end position="745"/>
    </location>
</feature>
<evidence type="ECO:0000313" key="5">
    <source>
        <dbReference type="Proteomes" id="UP000801428"/>
    </source>
</evidence>
<dbReference type="PANTHER" id="PTHR47566">
    <property type="match status" value="1"/>
</dbReference>
<feature type="region of interest" description="Disordered" evidence="3">
    <location>
        <begin position="1"/>
        <end position="115"/>
    </location>
</feature>
<keyword evidence="1" id="KW-0433">Leucine-rich repeat</keyword>
<feature type="compositionally biased region" description="Basic and acidic residues" evidence="3">
    <location>
        <begin position="949"/>
        <end position="968"/>
    </location>
</feature>
<feature type="compositionally biased region" description="Basic and acidic residues" evidence="3">
    <location>
        <begin position="226"/>
        <end position="237"/>
    </location>
</feature>
<feature type="compositionally biased region" description="Basic and acidic residues" evidence="3">
    <location>
        <begin position="1255"/>
        <end position="1266"/>
    </location>
</feature>
<dbReference type="SMART" id="SM00365">
    <property type="entry name" value="LRR_SD22"/>
    <property type="match status" value="5"/>
</dbReference>
<comment type="caution">
    <text evidence="4">The sequence shown here is derived from an EMBL/GenBank/DDBJ whole genome shotgun (WGS) entry which is preliminary data.</text>
</comment>
<feature type="compositionally biased region" description="Polar residues" evidence="3">
    <location>
        <begin position="440"/>
        <end position="456"/>
    </location>
</feature>
<feature type="region of interest" description="Disordered" evidence="3">
    <location>
        <begin position="128"/>
        <end position="489"/>
    </location>
</feature>
<feature type="compositionally biased region" description="Polar residues" evidence="3">
    <location>
        <begin position="650"/>
        <end position="660"/>
    </location>
</feature>
<feature type="compositionally biased region" description="Basic and acidic residues" evidence="3">
    <location>
        <begin position="762"/>
        <end position="792"/>
    </location>
</feature>
<feature type="compositionally biased region" description="Polar residues" evidence="3">
    <location>
        <begin position="76"/>
        <end position="89"/>
    </location>
</feature>
<sequence>MAGNWSQPWLDDLSEEWVPQQPTLPAEAESPMSASPRDPQSAPPNKPSRLPRLRHSSGSFSEIQARSDLRPAKQRNALQERSNSDTNLSPAVHPASPHADSPRDASRSYSTGSEGSVVYGTVAHNTVAKSSAKANGYYETPEWKRRLVKGEGSEQKDLFGPTGLENIFAKPASSPPKDVSTPLSKRKLGVLRGLAAIPSSPPPWPVPASNPDADRSASQASSQAHHRQDSQQEESQHGDSQQEASVPEPAQYLSGSHAEPSRTVSGQIEFENEQFSPVLINSELEIGQSPEPPPQFRGSELANRLRQIGSPPGVHGLAIQQESSSNYTRGDSSFARIQDDSLPEGLPVGTPDIANVGRFVELRRGGYSMDGSFRRRPLSPSPERASTRQSERSSTQQSQRPSTQQSQRPSTQQSQRPSTRQSDRPPTRQSERASIHQSERASTQQGTGRSNSTVQTAVRDPPFAVNESAIADDEDYPKTPHAPKTPLRRLNHLNQLLTPTPDRPRSSGSPLKLFGAHDTFTSNRLIRRLSQLEYKPDSPSVQDSKGEFTRPVVQNRSRLPSVEEVSGVHSGAPKSEAQLSTPRRVSAFGHGQLNKYQFDADFSALSSEHPDTHNDSAPEDSPTSDVAPPGSRPPFKFHLEKPSSRESSRTARQVSRQISNPFRAVSRSGPQFKRHVPIVKVEIPPDDQEDYSDGKRGPTSPFKNPTPKRRRTINDPSSGSEAYESWDDASRPTTGNSSRPPTQDSHDAIQAVIGQIRQFSQEAERRQFSQEAERRQFSQETERRHFSQETEREYYEEPSHAAHFDIMAHRHLLRPRNPTPSQRRREEIEAEIMEATEAFMQASPKQLDTIREQLEPSMISDDSDEHDRAAAVANEVAMFTLKRQAMRNHTRKRSVTTQDFLDEALKIMNFIRTKGRPANGLEDLEEASELEDLEDGSEHQSSALTLERPPSREGRRSTWRNPNERKSDLSVATHLQKYEEKESDSFMTSSLNSEKISRIRGVAQREGLSEISEMGTVDHRTRPFSLGRTEYDTTEARPQTGQSAGSSFGHTLATTFSRRSDQVATLAPEAVAHLIPQQIAGMSFNHEKKIWVRQKSPSKELRLGGQDHSSMTPSQSEEDPFNNIPDLSVSETRDSFVQVATTAYPHPTAETLIEDDDAEDEGRPMTCTSSVPSKDSNHFGWSFTKTETRATSCSTQSPRKRSAQKISPLQTTYAIPESDEGEIEHEIQYYEDRNPTTPQVPRARVRDITISFAERDIQRRRTEPPHHYGQGYSGDSHTINSAWSNPSGSSTLRRTRPGQRSRFNTDGDLSVLEEHPSKNYRMELSMNVSAPVLGRGKPDALLVPSSSPVKGDVTFMLSELPEFTLNQVDEFDHPDRVVVKHDGTRYHKAREDRYAQGTAELVRALQDIEPDEPYWEDLREISLRGKSLGSLHRLDELCYRLEELDVSDNQISQVEGIPYAMRRLQAHHNSLTGLTSWATLGNLQHLDVSNNDIDSLDGLAELVHLRVLKVDNNKLKTLDSILHLDGLMELHAGGNDIDLVDFARSNLKSLTDLDLRGNRLLEVRNVHRLSQLQHLNLDDNELDEFPLYDTSSEPCKQLRSIRICRNGMTSLNVERHFPRLESLYVDGNSLTQVNGLEHLRRLRTFSARDQILSNDSDTAQCVGNMVKNTDVHNLYISLNPAYSLGVTQHLLNLQRLELASMGLKELPDNFGQLTPNVRSLNLNFNSLQDLRPLLNIRRLSELLLAGNKLDRLRQSAMVLGKFTSLSKLDWRDNPVTLRFYALASENRVMSLRRNPDDEQNTDRFVLPKGDAEADEQHQARLDYETRIRRRVTEMMLANLCRDLRELDGLPFDKARVLVKDDVWERLLMLGVIRRKQRAGTDEAIDDSDEDQ</sequence>
<dbReference type="InterPro" id="IPR032675">
    <property type="entry name" value="LRR_dom_sf"/>
</dbReference>
<feature type="compositionally biased region" description="Basic and acidic residues" evidence="3">
    <location>
        <begin position="421"/>
        <end position="439"/>
    </location>
</feature>
<dbReference type="PROSITE" id="PS51450">
    <property type="entry name" value="LRR"/>
    <property type="match status" value="6"/>
</dbReference>
<dbReference type="InterPro" id="IPR001611">
    <property type="entry name" value="Leu-rich_rpt"/>
</dbReference>
<reference evidence="4" key="1">
    <citation type="submission" date="2019-04" db="EMBL/GenBank/DDBJ databases">
        <title>Sequencing of skin fungus with MAO and IRED activity.</title>
        <authorList>
            <person name="Marsaioli A.J."/>
            <person name="Bonatto J.M.C."/>
            <person name="Reis Junior O."/>
        </authorList>
    </citation>
    <scope>NUCLEOTIDE SEQUENCE</scope>
    <source>
        <strain evidence="4">30M1</strain>
    </source>
</reference>
<dbReference type="InterPro" id="IPR003591">
    <property type="entry name" value="Leu-rich_rpt_typical-subtyp"/>
</dbReference>
<feature type="compositionally biased region" description="Polar residues" evidence="3">
    <location>
        <begin position="1273"/>
        <end position="1292"/>
    </location>
</feature>
<feature type="compositionally biased region" description="Low complexity" evidence="3">
    <location>
        <begin position="209"/>
        <end position="223"/>
    </location>
</feature>
<feature type="region of interest" description="Disordered" evidence="3">
    <location>
        <begin position="1255"/>
        <end position="1306"/>
    </location>
</feature>
<feature type="compositionally biased region" description="Pro residues" evidence="3">
    <location>
        <begin position="199"/>
        <end position="208"/>
    </location>
</feature>
<gene>
    <name evidence="4" type="ORF">E8E13_004710</name>
</gene>
<dbReference type="Proteomes" id="UP000801428">
    <property type="component" value="Unassembled WGS sequence"/>
</dbReference>
<feature type="region of interest" description="Disordered" evidence="3">
    <location>
        <begin position="533"/>
        <end position="581"/>
    </location>
</feature>
<evidence type="ECO:0000256" key="2">
    <source>
        <dbReference type="ARBA" id="ARBA00022737"/>
    </source>
</evidence>
<dbReference type="PANTHER" id="PTHR47566:SF1">
    <property type="entry name" value="PROTEIN NUD1"/>
    <property type="match status" value="1"/>
</dbReference>
<feature type="compositionally biased region" description="Basic and acidic residues" evidence="3">
    <location>
        <begin position="637"/>
        <end position="649"/>
    </location>
</feature>
<feature type="region of interest" description="Disordered" evidence="3">
    <location>
        <begin position="1095"/>
        <end position="1128"/>
    </location>
</feature>
<accession>A0A9P4WCU3</accession>
<keyword evidence="5" id="KW-1185">Reference proteome</keyword>
<dbReference type="GO" id="GO:0031028">
    <property type="term" value="P:septation initiation signaling"/>
    <property type="evidence" value="ECO:0007669"/>
    <property type="project" value="TreeGrafter"/>
</dbReference>
<feature type="compositionally biased region" description="Low complexity" evidence="3">
    <location>
        <begin position="392"/>
        <end position="420"/>
    </location>
</feature>
<feature type="region of interest" description="Disordered" evidence="3">
    <location>
        <begin position="927"/>
        <end position="971"/>
    </location>
</feature>
<feature type="region of interest" description="Disordered" evidence="3">
    <location>
        <begin position="760"/>
        <end position="792"/>
    </location>
</feature>
<feature type="compositionally biased region" description="Basic and acidic residues" evidence="3">
    <location>
        <begin position="141"/>
        <end position="157"/>
    </location>
</feature>
<keyword evidence="2" id="KW-0677">Repeat</keyword>
<dbReference type="Pfam" id="PF12799">
    <property type="entry name" value="LRR_4"/>
    <property type="match status" value="1"/>
</dbReference>
<dbReference type="SMART" id="SM00369">
    <property type="entry name" value="LRR_TYP"/>
    <property type="match status" value="7"/>
</dbReference>
<dbReference type="SUPFAM" id="SSF52058">
    <property type="entry name" value="L domain-like"/>
    <property type="match status" value="1"/>
</dbReference>
<feature type="compositionally biased region" description="Polar residues" evidence="3">
    <location>
        <begin position="731"/>
        <end position="743"/>
    </location>
</feature>
<dbReference type="GO" id="GO:0035591">
    <property type="term" value="F:signaling adaptor activity"/>
    <property type="evidence" value="ECO:0007669"/>
    <property type="project" value="TreeGrafter"/>
</dbReference>
<proteinExistence type="predicted"/>
<organism evidence="4 5">
    <name type="scientific">Curvularia kusanoi</name>
    <name type="common">Cochliobolus kusanoi</name>
    <dbReference type="NCBI Taxonomy" id="90978"/>
    <lineage>
        <taxon>Eukaryota</taxon>
        <taxon>Fungi</taxon>
        <taxon>Dikarya</taxon>
        <taxon>Ascomycota</taxon>
        <taxon>Pezizomycotina</taxon>
        <taxon>Dothideomycetes</taxon>
        <taxon>Pleosporomycetidae</taxon>
        <taxon>Pleosporales</taxon>
        <taxon>Pleosporineae</taxon>
        <taxon>Pleosporaceae</taxon>
        <taxon>Curvularia</taxon>
    </lineage>
</organism>
<dbReference type="EMBL" id="SWKU01000006">
    <property type="protein sequence ID" value="KAF3005676.1"/>
    <property type="molecule type" value="Genomic_DNA"/>
</dbReference>
<evidence type="ECO:0000313" key="4">
    <source>
        <dbReference type="EMBL" id="KAF3005676.1"/>
    </source>
</evidence>
<name>A0A9P4WCU3_CURKU</name>
<feature type="region of interest" description="Disordered" evidence="3">
    <location>
        <begin position="1190"/>
        <end position="1209"/>
    </location>
</feature>
<feature type="compositionally biased region" description="Polar residues" evidence="3">
    <location>
        <begin position="320"/>
        <end position="331"/>
    </location>
</feature>
<feature type="region of interest" description="Disordered" evidence="3">
    <location>
        <begin position="496"/>
        <end position="515"/>
    </location>
</feature>
<dbReference type="GO" id="GO:1902412">
    <property type="term" value="P:regulation of mitotic cytokinesis"/>
    <property type="evidence" value="ECO:0007669"/>
    <property type="project" value="TreeGrafter"/>
</dbReference>